<evidence type="ECO:0000313" key="10">
    <source>
        <dbReference type="Proteomes" id="UP000540191"/>
    </source>
</evidence>
<dbReference type="InterPro" id="IPR014730">
    <property type="entry name" value="ETF_a/b_N"/>
</dbReference>
<comment type="subunit">
    <text evidence="3">Heterodimer of an alpha and a beta subunit.</text>
</comment>
<dbReference type="SMART" id="SM00893">
    <property type="entry name" value="ETF"/>
    <property type="match status" value="1"/>
</dbReference>
<dbReference type="EMBL" id="JACHNA010000001">
    <property type="protein sequence ID" value="MBB4736463.1"/>
    <property type="molecule type" value="Genomic_DNA"/>
</dbReference>
<dbReference type="InterPro" id="IPR033948">
    <property type="entry name" value="ETF_beta_N"/>
</dbReference>
<keyword evidence="10" id="KW-1185">Reference proteome</keyword>
<dbReference type="Gene3D" id="3.40.50.620">
    <property type="entry name" value="HUPs"/>
    <property type="match status" value="1"/>
</dbReference>
<evidence type="ECO:0000256" key="2">
    <source>
        <dbReference type="ARBA" id="ARBA00007557"/>
    </source>
</evidence>
<dbReference type="GO" id="GO:0009055">
    <property type="term" value="F:electron transfer activity"/>
    <property type="evidence" value="ECO:0007669"/>
    <property type="project" value="InterPro"/>
</dbReference>
<gene>
    <name evidence="9" type="ORF">HDA30_001971</name>
</gene>
<evidence type="ECO:0000256" key="6">
    <source>
        <dbReference type="ARBA" id="ARBA00022982"/>
    </source>
</evidence>
<dbReference type="AlphaFoldDB" id="A0A7W7GQK6"/>
<dbReference type="Proteomes" id="UP000540191">
    <property type="component" value="Unassembled WGS sequence"/>
</dbReference>
<evidence type="ECO:0000256" key="4">
    <source>
        <dbReference type="ARBA" id="ARBA00016797"/>
    </source>
</evidence>
<evidence type="ECO:0000259" key="8">
    <source>
        <dbReference type="SMART" id="SM00893"/>
    </source>
</evidence>
<evidence type="ECO:0000256" key="7">
    <source>
        <dbReference type="ARBA" id="ARBA00025649"/>
    </source>
</evidence>
<proteinExistence type="inferred from homology"/>
<evidence type="ECO:0000256" key="3">
    <source>
        <dbReference type="ARBA" id="ARBA00011355"/>
    </source>
</evidence>
<dbReference type="InterPro" id="IPR014729">
    <property type="entry name" value="Rossmann-like_a/b/a_fold"/>
</dbReference>
<name>A0A7W7GQK6_9MICC</name>
<comment type="similarity">
    <text evidence="2">Belongs to the ETF beta-subunit/FixA family.</text>
</comment>
<comment type="function">
    <text evidence="7">The electron transfer flavoprotein serves as a specific electron acceptor for other dehydrogenases. It transfers the electrons to the main respiratory chain via ETF-ubiquinone oxidoreductase (ETF dehydrogenase).</text>
</comment>
<sequence length="260" mass="27556">MKIMVLAKQVPDTWQERTLDMETGMLVRDGAAEPVPDEISERVMEIALQHRDAGADAEIVAMTMGPEDSSKTLRKMLAMGADSAVQITDDALAGSDAVQTARVLAAAIEREGADLVLAGNLATDGNSGVVPAMVAELLDRPYLPQAEDVQITESEIVGTIVTEDADVRAAAPVPAVASLTEKTPEPRFPNFKNIMAAKKKTITVHSLADLGIVAGPIEAEYRSVMVSANARPEKEAGPKVVDDGTAAEQLADFLAENRLI</sequence>
<dbReference type="InterPro" id="IPR012255">
    <property type="entry name" value="ETF_b"/>
</dbReference>
<evidence type="ECO:0000313" key="9">
    <source>
        <dbReference type="EMBL" id="MBB4736463.1"/>
    </source>
</evidence>
<comment type="cofactor">
    <cofactor evidence="1">
        <name>FAD</name>
        <dbReference type="ChEBI" id="CHEBI:57692"/>
    </cofactor>
</comment>
<dbReference type="PANTHER" id="PTHR21294">
    <property type="entry name" value="ELECTRON TRANSFER FLAVOPROTEIN BETA-SUBUNIT"/>
    <property type="match status" value="1"/>
</dbReference>
<comment type="caution">
    <text evidence="9">The sequence shown here is derived from an EMBL/GenBank/DDBJ whole genome shotgun (WGS) entry which is preliminary data.</text>
</comment>
<feature type="domain" description="Electron transfer flavoprotein alpha/beta-subunit N-terminal" evidence="8">
    <location>
        <begin position="23"/>
        <end position="214"/>
    </location>
</feature>
<dbReference type="PANTHER" id="PTHR21294:SF8">
    <property type="entry name" value="ELECTRON TRANSFER FLAVOPROTEIN SUBUNIT BETA"/>
    <property type="match status" value="1"/>
</dbReference>
<dbReference type="CDD" id="cd01714">
    <property type="entry name" value="ETF_beta"/>
    <property type="match status" value="1"/>
</dbReference>
<keyword evidence="5" id="KW-0813">Transport</keyword>
<dbReference type="PIRSF" id="PIRSF000090">
    <property type="entry name" value="Beta-ETF"/>
    <property type="match status" value="1"/>
</dbReference>
<keyword evidence="6" id="KW-0249">Electron transport</keyword>
<dbReference type="SUPFAM" id="SSF52402">
    <property type="entry name" value="Adenine nucleotide alpha hydrolases-like"/>
    <property type="match status" value="1"/>
</dbReference>
<reference evidence="9 10" key="1">
    <citation type="submission" date="2020-08" db="EMBL/GenBank/DDBJ databases">
        <title>Sequencing the genomes of 1000 actinobacteria strains.</title>
        <authorList>
            <person name="Klenk H.-P."/>
        </authorList>
    </citation>
    <scope>NUCLEOTIDE SEQUENCE [LARGE SCALE GENOMIC DNA]</scope>
    <source>
        <strain evidence="9 10">DSM 23974</strain>
    </source>
</reference>
<protein>
    <recommendedName>
        <fullName evidence="4">Electron transfer flavoprotein subunit beta</fullName>
    </recommendedName>
</protein>
<evidence type="ECO:0000256" key="1">
    <source>
        <dbReference type="ARBA" id="ARBA00001974"/>
    </source>
</evidence>
<organism evidence="9 10">
    <name type="scientific">Micrococcus cohnii</name>
    <dbReference type="NCBI Taxonomy" id="993416"/>
    <lineage>
        <taxon>Bacteria</taxon>
        <taxon>Bacillati</taxon>
        <taxon>Actinomycetota</taxon>
        <taxon>Actinomycetes</taxon>
        <taxon>Micrococcales</taxon>
        <taxon>Micrococcaceae</taxon>
        <taxon>Micrococcus</taxon>
    </lineage>
</organism>
<dbReference type="RefSeq" id="WP_184242107.1">
    <property type="nucleotide sequence ID" value="NZ_JACHNA010000001.1"/>
</dbReference>
<dbReference type="Pfam" id="PF01012">
    <property type="entry name" value="ETF"/>
    <property type="match status" value="1"/>
</dbReference>
<accession>A0A7W7GQK6</accession>
<dbReference type="GO" id="GO:0005829">
    <property type="term" value="C:cytosol"/>
    <property type="evidence" value="ECO:0007669"/>
    <property type="project" value="TreeGrafter"/>
</dbReference>
<evidence type="ECO:0000256" key="5">
    <source>
        <dbReference type="ARBA" id="ARBA00022448"/>
    </source>
</evidence>